<dbReference type="InterPro" id="IPR016039">
    <property type="entry name" value="Thiolase-like"/>
</dbReference>
<comment type="pathway">
    <text evidence="9">Antibiotic biosynthesis; erythromycin biosynthesis.</text>
</comment>
<dbReference type="NCBIfam" id="NF045894">
    <property type="entry name" value="PKS_plus_SDR"/>
    <property type="match status" value="1"/>
</dbReference>
<dbReference type="Pfam" id="PF16197">
    <property type="entry name" value="KAsynt_C_assoc"/>
    <property type="match status" value="3"/>
</dbReference>
<dbReference type="Proteomes" id="UP000192591">
    <property type="component" value="Unassembled WGS sequence"/>
</dbReference>
<comment type="catalytic activity">
    <reaction evidence="7">
        <text>6 (S)-methylmalonyl-CoA + propanoyl-CoA + 6 NADPH + 12 H(+) = 6-deoxyerythronolide B + 6 CO2 + 6 NADP(+) + 7 CoA + H2O</text>
        <dbReference type="Rhea" id="RHEA:23068"/>
        <dbReference type="ChEBI" id="CHEBI:15377"/>
        <dbReference type="ChEBI" id="CHEBI:15378"/>
        <dbReference type="ChEBI" id="CHEBI:16089"/>
        <dbReference type="ChEBI" id="CHEBI:16526"/>
        <dbReference type="ChEBI" id="CHEBI:57287"/>
        <dbReference type="ChEBI" id="CHEBI:57327"/>
        <dbReference type="ChEBI" id="CHEBI:57392"/>
        <dbReference type="ChEBI" id="CHEBI:57783"/>
        <dbReference type="ChEBI" id="CHEBI:58349"/>
        <dbReference type="EC" id="2.3.1.94"/>
    </reaction>
</comment>
<dbReference type="Gene3D" id="6.10.140.1830">
    <property type="match status" value="1"/>
</dbReference>
<dbReference type="SUPFAM" id="SSF55048">
    <property type="entry name" value="Probable ACP-binding domain of malonyl-CoA ACP transacylase"/>
    <property type="match status" value="3"/>
</dbReference>
<dbReference type="InterPro" id="IPR020806">
    <property type="entry name" value="PKS_PP-bd"/>
</dbReference>
<dbReference type="InterPro" id="IPR036736">
    <property type="entry name" value="ACP-like_sf"/>
</dbReference>
<dbReference type="FunFam" id="3.40.366.10:FF:000002">
    <property type="entry name" value="Probable polyketide synthase 2"/>
    <property type="match status" value="1"/>
</dbReference>
<keyword evidence="1" id="KW-0596">Phosphopantetheine</keyword>
<protein>
    <recommendedName>
        <fullName evidence="11">6-deoxyerythronolide-B synthase</fullName>
        <ecNumber evidence="11">2.3.1.94</ecNumber>
    </recommendedName>
</protein>
<dbReference type="InterPro" id="IPR013968">
    <property type="entry name" value="PKS_KR"/>
</dbReference>
<evidence type="ECO:0000259" key="14">
    <source>
        <dbReference type="PROSITE" id="PS52004"/>
    </source>
</evidence>
<dbReference type="InterPro" id="IPR018201">
    <property type="entry name" value="Ketoacyl_synth_AS"/>
</dbReference>
<evidence type="ECO:0000256" key="10">
    <source>
        <dbReference type="ARBA" id="ARBA00063272"/>
    </source>
</evidence>
<dbReference type="PROSITE" id="PS00606">
    <property type="entry name" value="KS3_1"/>
    <property type="match status" value="3"/>
</dbReference>
<feature type="domain" description="Carrier" evidence="13">
    <location>
        <begin position="1382"/>
        <end position="1460"/>
    </location>
</feature>
<dbReference type="InterPro" id="IPR016035">
    <property type="entry name" value="Acyl_Trfase/lysoPLipase"/>
</dbReference>
<dbReference type="InterPro" id="IPR057326">
    <property type="entry name" value="KR_dom"/>
</dbReference>
<dbReference type="EC" id="2.3.1.94" evidence="11"/>
<dbReference type="SMART" id="SM00823">
    <property type="entry name" value="PKS_PP"/>
    <property type="match status" value="3"/>
</dbReference>
<sequence>MSCRYPGGVRSPEDLWDLVASERDAISSFPDDRGWPLDEIIDPTGTRHGTSYTAEGGFLTGPGDFDAELFRISPREALAMDPQQRLLLETTWEAFERGGIDPLGVRGEPIGVFTGVMYHNYAAMLREVPDGVAGHLGTGSASSVVSGRVSYVFGIEGPSVTLDTACSSSLVALHLAARALRAGECSMALAGGVTVMPAPGAFIEYSAQGALARDGRCKPFAAAADGMGWSEGAGVLLLERLSDAVRNGHQVLATLRGSAVNSDGASNGLTAPNGPSQQRVIRQALASAGLSPSDVDVVEGHGTGTVLGDPIEADALLATYGQGRRAERPLWLGSVKSNIGHAQAAAGVAGVIKMVMALRNRVLPRTLHVDAPSPKVDWDASAVSLLTARRDWEAADAPRRAAVSSFGMSGTNAHVVLEEAIPQDAQGEPGAVDGVAPPAVPWVLSGMSEDALRDQARRLLSSLDDGHTARAVDVGYSLATTRAKLEHRAVVVAEDVARLRAGLDAVAAGAPAQEVVRGLAAGRPSVVFVFPGQGTHWAGMAVGLLDSSPVFAARFAECAAALEPYVDFSPEDVVRAVPGAPGFDRVDVVQPVLWAVMVSLAAVWRSYGVEPSAVVGHSQGEIAAACVAGALSLSDGARVVALRSRALVPLSGQGGMLAVVQSADWVAQRLEPFGGRLSIAAVNGPNSVVVSGDLDALNELEVALSKARVMRWAVPGADFAAHSHQIEALEGELAESLAGLAPRSSEVTFCSTLTGGLVDTECLDGDYWYRNLRGTVGFEAATRTLLAEGHRVFIEVSPHPVLGLGLQETFGDTGAVTLGTLRRDEDEPRRLLMSLAEAHAGGVDVDWTAVFAGTGARRVELPTYAFQHRTYWLTSETGALGSRGTDGAASTMDSWRYRVSWRQLPEIVSEEDAGELHLVVVTTGSGARGFAEDCVSALAAGEVRVLEIEPGDDRESITCAVREAVGDDGARFGAVLSLLALDERPRPGHDVVPGGFADSLLLAQALSDASVTAPLWIATSGAMSTGVHDAVTHPGQALLWGFGAVLAAEAPQRWGGLVDLPDRLDQHTRRLLHSVLTGTHSENQLAVRPSGLYARRLVHAPLGGAERQRTWTAAGTVLITGGTGALGSHVARWFARNGAPHLLLVSRRGADAPHASDLVAELTERGCRVTVVACDASDRGALAEVIAGIPEEYPLTTVVHTAALLDDGLIDTLSVDQLERALLPKVVAVQNLHELTCHLDLTAFLLFSSIGGLFGQAGQGNYAPGNAFLDAFARYRRAQGLPATAIAWGHWAGGGIGAGAVEEAFARVGLRPMEPALAVSALRQAVEHDETSLVVADWQWERMAGHGVAPDPLVRDLPEFANATQRADAVVATRVHAATGTQRRREVLDAVLAEVAVLLGHDSATDVPEIRSFQDLGFTSLTSLELRNRLAVATGLNLPATLVFDYPTPAALADHLLAELSGTLSGTLPAGTDPTVAAVTGDPVVIVGMSCRFPGAVTGPDDLWRIVADGVDTVGGFPTDRGWDLATLYHPEPGHPGTSYVDSGAFLHDAAEFDPLPFGISPREALAMDPQQRLVLEGSWEALERAGIAPESLRGSHTAVFVGTNGQDYGYLLGNAGDEVAGYVATGSSASVLSGRVAYTFGFEGPAVTVDTACSSSLVAMHLAARALRSDECSLALAGGVTVTATPGVFVEFSRQRGLAPDGRCKAFADAADGTGWGEGVGMLVLERLSDARRNGHPVLAVLRGSAVNSDGASNGLTAPNGTAQQRVIRQALASADLAPSEVDVVEAHGTGTTLGDPIEAQALLATYGHDRQRPLLVGSVKSNLGHTQAASGVAGVIKMVQAMRHGVVPKTLHVDRPSAHVDWSAGELSLSTDTVPWPEGGRRRRAAVSSFGISGTNAHLVLEQPEESGAPARRDGTPPAVVPWALSAKSGEALRAQAAALLAHVGDSAELDPVDVAWSLVTTRSPLEHRGVVLGSSRDELCAGLAAMAGADAAPEVLVGSVTAGRFAVLFPGQGSQTSGMGRELHGTYPAFAEAFDEVCAAFEPHLAQRLDDVVFSGGALLDETAYTQAGLFAVEVALYRLVESWGLTPDFLLGHSIGELTAAHVAGVLSLDDAVTLVAARGTLMGALPTGGAMVSVRAAEEAVLPLLTDRVSLAAVNGAESVVLSGDEDAVLDIAATFGTTRRLRVSHAFHSPRMEPMLDEFRAVAESLSYHEPALPIVSNLTGALVPGEQLRDPGHWVRHVRETVRFHDGIQALAAADVRTFLELGPGGVLSAMGRDGLGSEASFVPVLRKDRAEPETLSAALATLHTRGVEPDWSAVFAGTGARRVALPTYAFQRRRFWPETALTSTSSTDGLRYRIEWRDAELPPEPSLPGTWLVVLPGGGETHPSARWLIEGIAARGGSAISLTVAGTGRAELADLLAATVAEHPEPAGVLALPGATQEPDPGETLSLVQALSDAEVPAPLWVLTEGAVSTGADDPVRHAAQAQLWGLGRVVGLELPHGWGGLLDLPPAPDEDALDRVCAVLSQQVEDQVAVRADGVFGRRLVRADTSRDAGAWTPRGTVLITGGTGALGGHVARWAARGGAAHVVLVSRRGDTAPEAGDLRAELLDLGVEVTIAACDVTDRAALADLVSALGDVHAVVHAAGVAHLTPVPELSRAELSAVCAAKVAGAEALDAVFERTPLDAFVLFSSISGVWGSHGQGAYAAANAYLDALAAQRRARGVAATSIAWGPWDDGMTDPEARDLLRARGVSVLTPARAVAALHRSLAEDDTTVTIADVDWSRFVPVYTALRPSALFGELDGAAPEATPPERDGTRFERLPGEQRAAALLELVRGEAAAVLGHRDGGAIGADTVFHELGFDSLTAVELRDRLATETGLSLPASLVFDYPAPDALARHLDTALSGVADAVSAPVAEAATGDDPIAVIGMGCRLPGGVDSPEALWRLLEASGDAVSGFPTDRGWDIAPAAGFASAGGFLHDAAEFDAAFFGVSPREALAMDPQQRLLLETSWEAIERAGIDPGSLRGSRTGVFAGAASLGYGAGAGSAAAEVDGHLLTGNATSVLSGRIAYTFGFEGPAVTIDTACSSSLVALHWAAQALRGGECGLALAGGVAVMATPDTFAEFGKQGGLAADGRCKSFAAAADGTGWAEGVGVLVVERLSDALRNGHEVLAVIRGSAVNSDGASNGLTAPNGPSQQRVIRQALANARLAPSEVDAVEAHGTGTTLGDPIEAQALLATYGQDRDRPLWLGSLKSNLGHTQAAAGVAGIIKMIMAMRHGVLPATRNVDEPTPRVDWSEGAVRLLTEPVHWPEGDVRRAAVSAFGISGTNAHTIIEAAPVPPRPEPEPLPAAPLLLSGRSDEALRAQAARLLAYREEHPETAVSDLARALATGRARFAHRAAVDHAEPAEVTAALRALAEGQDAPGLTTGVAEREPVAFLFSGQGTQRAGMGRALYEAYPVFAQAFDAACPIKDVVFGDGDRLDQTANTQLGLFGVEVALFRLLESWGVVPDFLLGHSIGEVAAAHVAGVLSPDDAVRLVTARGELMQALPAGGAMVSLRATEDEIAPLLDERVSLAAVNGPESVVVSGDEDAVAEIVAGFEGRKSKRLRVSHAFHSQRMEPMLDEFRAVVESLSLTPPAIPVVSTVTGLPAGEELTDPGYWVRQVRDTVRFAAATRYLDEQGVTTFLELGPETADPGTAANTVARAHVRGTPVDWHAFFAGAGRARAVELPTYPFQRQRYWLAPTRGDSGAGADRDSRFWSAVERQDLDALGGLTADQPLRDALPALLAWRERGTELSTVDSWRYRVGWRPVTGPVGGPRGAWLVIGPDGSGAAAIVDGLRAGGAEVVEAHETAELASIGRDDLAGVVALTRTGDDAASATVELLRALGEAGIHAPLWCLTQGAVSATADDGPPDPDQAQVWGLGRVAALELPAQWGGLVDLPGELDDRAVEHVLRVLADGSEDQVAVRPSGVLARRIVRAAAGDGRHWRTSGTVLITGGTGALGRRVARWLAGRGAEHVVLVSRRGQRANGVDSLRAELAETGVRVTVATADVADRDRLARLRAEIEAEGDRIRTVVHAAGIGRQLPLPETSVADLHEARDGKVLGAHHLDAVFADADLDAFVLFSSVAGAWGSGRQGAYAAANAALDAIAERRRASGRTATAIAWGPWAEDGMAGGADAEEHLGRRGVPPMAPERALLALEQALADDETTIAVAQLDWARFVPAFTALRASTLFGDIPEVREPQTGQDSEDSDVPEQSATLRDALAVASPAEADRILLDLVRREAAGALGHKGMDAVKAQVGFTDLGFDSLTAIELRNRVTRATGLQLPATLIFDYPNAAALADHLRSAITPDVEADLDTELGRLERSLAACDPGELDERIAARLRALAGKWAPEPVTQAAEGEFDDASPEDMFEIIQREFGKSS</sequence>
<keyword evidence="6" id="KW-0012">Acyltransferase</keyword>
<dbReference type="InterPro" id="IPR001227">
    <property type="entry name" value="Ac_transferase_dom_sf"/>
</dbReference>
<dbReference type="InterPro" id="IPR032821">
    <property type="entry name" value="PKS_assoc"/>
</dbReference>
<evidence type="ECO:0000256" key="5">
    <source>
        <dbReference type="ARBA" id="ARBA00023268"/>
    </source>
</evidence>
<organism evidence="15 16">
    <name type="scientific">Saccharomonospora piscinae</name>
    <dbReference type="NCBI Taxonomy" id="687388"/>
    <lineage>
        <taxon>Bacteria</taxon>
        <taxon>Bacillati</taxon>
        <taxon>Actinomycetota</taxon>
        <taxon>Actinomycetes</taxon>
        <taxon>Pseudonocardiales</taxon>
        <taxon>Pseudonocardiaceae</taxon>
        <taxon>Saccharomonospora</taxon>
    </lineage>
</organism>
<dbReference type="PANTHER" id="PTHR43775:SF51">
    <property type="entry name" value="INACTIVE PHENOLPHTHIOCEROL SYNTHESIS POLYKETIDE SYNTHASE TYPE I PKS1-RELATED"/>
    <property type="match status" value="1"/>
</dbReference>
<evidence type="ECO:0000256" key="9">
    <source>
        <dbReference type="ARBA" id="ARBA00060622"/>
    </source>
</evidence>
<evidence type="ECO:0000259" key="13">
    <source>
        <dbReference type="PROSITE" id="PS50075"/>
    </source>
</evidence>
<dbReference type="SUPFAM" id="SSF52151">
    <property type="entry name" value="FabD/lysophospholipase-like"/>
    <property type="match status" value="3"/>
</dbReference>
<dbReference type="SMART" id="SM00827">
    <property type="entry name" value="PKS_AT"/>
    <property type="match status" value="3"/>
</dbReference>
<dbReference type="GO" id="GO:0031177">
    <property type="term" value="F:phosphopantetheine binding"/>
    <property type="evidence" value="ECO:0007669"/>
    <property type="project" value="InterPro"/>
</dbReference>
<dbReference type="Pfam" id="PF18369">
    <property type="entry name" value="PKS_DE"/>
    <property type="match status" value="1"/>
</dbReference>
<evidence type="ECO:0000256" key="4">
    <source>
        <dbReference type="ARBA" id="ARBA00022737"/>
    </source>
</evidence>
<dbReference type="PANTHER" id="PTHR43775">
    <property type="entry name" value="FATTY ACID SYNTHASE"/>
    <property type="match status" value="1"/>
</dbReference>
<keyword evidence="4" id="KW-0677">Repeat</keyword>
<feature type="domain" description="Carrier" evidence="13">
    <location>
        <begin position="4277"/>
        <end position="4355"/>
    </location>
</feature>
<dbReference type="InterPro" id="IPR014043">
    <property type="entry name" value="Acyl_transferase_dom"/>
</dbReference>
<name>A0A1V8ZYA3_SACPI</name>
<dbReference type="SUPFAM" id="SSF51735">
    <property type="entry name" value="NAD(P)-binding Rossmann-fold domains"/>
    <property type="match status" value="6"/>
</dbReference>
<dbReference type="GO" id="GO:0004315">
    <property type="term" value="F:3-oxoacyl-[acyl-carrier-protein] synthase activity"/>
    <property type="evidence" value="ECO:0007669"/>
    <property type="project" value="InterPro"/>
</dbReference>
<dbReference type="InterPro" id="IPR041618">
    <property type="entry name" value="PKS_DE"/>
</dbReference>
<dbReference type="PROSITE" id="PS52004">
    <property type="entry name" value="KS3_2"/>
    <property type="match status" value="3"/>
</dbReference>
<evidence type="ECO:0000256" key="2">
    <source>
        <dbReference type="ARBA" id="ARBA00022553"/>
    </source>
</evidence>
<evidence type="ECO:0000256" key="6">
    <source>
        <dbReference type="ARBA" id="ARBA00023315"/>
    </source>
</evidence>
<proteinExistence type="predicted"/>
<evidence type="ECO:0000256" key="11">
    <source>
        <dbReference type="ARBA" id="ARBA00066981"/>
    </source>
</evidence>
<dbReference type="PROSITE" id="PS50075">
    <property type="entry name" value="CARRIER"/>
    <property type="match status" value="3"/>
</dbReference>
<evidence type="ECO:0000256" key="12">
    <source>
        <dbReference type="SAM" id="MobiDB-lite"/>
    </source>
</evidence>
<keyword evidence="16" id="KW-1185">Reference proteome</keyword>
<dbReference type="Pfam" id="PF00698">
    <property type="entry name" value="Acyl_transf_1"/>
    <property type="match status" value="3"/>
</dbReference>
<dbReference type="CDD" id="cd08952">
    <property type="entry name" value="KR_1_SDR_x"/>
    <property type="match status" value="3"/>
</dbReference>
<evidence type="ECO:0000256" key="3">
    <source>
        <dbReference type="ARBA" id="ARBA00022679"/>
    </source>
</evidence>
<dbReference type="PROSITE" id="PS00012">
    <property type="entry name" value="PHOSPHOPANTETHEINE"/>
    <property type="match status" value="2"/>
</dbReference>
<dbReference type="GO" id="GO:0004312">
    <property type="term" value="F:fatty acid synthase activity"/>
    <property type="evidence" value="ECO:0007669"/>
    <property type="project" value="TreeGrafter"/>
</dbReference>
<dbReference type="GO" id="GO:0006633">
    <property type="term" value="P:fatty acid biosynthetic process"/>
    <property type="evidence" value="ECO:0007669"/>
    <property type="project" value="InterPro"/>
</dbReference>
<accession>A0A1V8ZYA3</accession>
<dbReference type="InterPro" id="IPR016036">
    <property type="entry name" value="Malonyl_transacylase_ACP-bd"/>
</dbReference>
<evidence type="ECO:0000313" key="16">
    <source>
        <dbReference type="Proteomes" id="UP000192591"/>
    </source>
</evidence>
<dbReference type="Gene3D" id="3.30.70.3290">
    <property type="match status" value="4"/>
</dbReference>
<dbReference type="Pfam" id="PF00550">
    <property type="entry name" value="PP-binding"/>
    <property type="match status" value="3"/>
</dbReference>
<dbReference type="SUPFAM" id="SSF47336">
    <property type="entry name" value="ACP-like"/>
    <property type="match status" value="3"/>
</dbReference>
<feature type="domain" description="Ketosynthase family 3 (KS3)" evidence="14">
    <location>
        <begin position="1481"/>
        <end position="1905"/>
    </location>
</feature>
<dbReference type="Pfam" id="PF00109">
    <property type="entry name" value="ketoacyl-synt"/>
    <property type="match status" value="3"/>
</dbReference>
<feature type="domain" description="Ketosynthase family 3 (KS3)" evidence="14">
    <location>
        <begin position="1"/>
        <end position="419"/>
    </location>
</feature>
<dbReference type="EMBL" id="MWIH01000009">
    <property type="protein sequence ID" value="OQO89780.1"/>
    <property type="molecule type" value="Genomic_DNA"/>
</dbReference>
<dbReference type="InterPro" id="IPR014031">
    <property type="entry name" value="Ketoacyl_synth_C"/>
</dbReference>
<dbReference type="InterPro" id="IPR009081">
    <property type="entry name" value="PP-bd_ACP"/>
</dbReference>
<feature type="region of interest" description="Disordered" evidence="12">
    <location>
        <begin position="4244"/>
        <end position="4263"/>
    </location>
</feature>
<comment type="function">
    <text evidence="8">Involved in the biosynthesis of antibiotic erythromycin via the biosynthesis of its aglycone precursor, 6-deoxyerythronolide B (6-dEB).</text>
</comment>
<dbReference type="InterPro" id="IPR014030">
    <property type="entry name" value="Ketoacyl_synth_N"/>
</dbReference>
<dbReference type="GO" id="GO:0047879">
    <property type="term" value="F:erythronolide synthase activity"/>
    <property type="evidence" value="ECO:0007669"/>
    <property type="project" value="UniProtKB-EC"/>
</dbReference>
<dbReference type="SMART" id="SM00825">
    <property type="entry name" value="PKS_KS"/>
    <property type="match status" value="3"/>
</dbReference>
<evidence type="ECO:0000256" key="1">
    <source>
        <dbReference type="ARBA" id="ARBA00022450"/>
    </source>
</evidence>
<dbReference type="Pfam" id="PF02801">
    <property type="entry name" value="Ketoacyl-synt_C"/>
    <property type="match status" value="3"/>
</dbReference>
<dbReference type="FunFam" id="3.40.47.10:FF:000019">
    <property type="entry name" value="Polyketide synthase type I"/>
    <property type="match status" value="3"/>
</dbReference>
<dbReference type="Gene3D" id="1.10.1200.10">
    <property type="entry name" value="ACP-like"/>
    <property type="match status" value="3"/>
</dbReference>
<feature type="domain" description="Carrier" evidence="13">
    <location>
        <begin position="2832"/>
        <end position="2907"/>
    </location>
</feature>
<dbReference type="InterPro" id="IPR020841">
    <property type="entry name" value="PKS_Beta-ketoAc_synthase_dom"/>
</dbReference>
<dbReference type="FunFam" id="1.10.1200.10:FF:000007">
    <property type="entry name" value="Probable polyketide synthase pks17"/>
    <property type="match status" value="3"/>
</dbReference>
<dbReference type="InterPro" id="IPR006162">
    <property type="entry name" value="Ppantetheine_attach_site"/>
</dbReference>
<dbReference type="Gene3D" id="3.40.50.720">
    <property type="entry name" value="NAD(P)-binding Rossmann-like Domain"/>
    <property type="match status" value="3"/>
</dbReference>
<dbReference type="SMART" id="SM01294">
    <property type="entry name" value="PKS_PP_betabranch"/>
    <property type="match status" value="3"/>
</dbReference>
<comment type="caution">
    <text evidence="15">The sequence shown here is derived from an EMBL/GenBank/DDBJ whole genome shotgun (WGS) entry which is preliminary data.</text>
</comment>
<dbReference type="SUPFAM" id="SSF53901">
    <property type="entry name" value="Thiolase-like"/>
    <property type="match status" value="3"/>
</dbReference>
<dbReference type="CDD" id="cd00833">
    <property type="entry name" value="PKS"/>
    <property type="match status" value="3"/>
</dbReference>
<keyword evidence="5" id="KW-0511">Multifunctional enzyme</keyword>
<evidence type="ECO:0000256" key="8">
    <source>
        <dbReference type="ARBA" id="ARBA00060158"/>
    </source>
</evidence>
<reference evidence="15 16" key="1">
    <citation type="submission" date="2017-02" db="EMBL/GenBank/DDBJ databases">
        <title>Draft genome of Saccharomonospora sp. 154.</title>
        <authorList>
            <person name="Alonso-Carmona G.S."/>
            <person name="De La Haba R."/>
            <person name="Vera-Gargallo B."/>
            <person name="Sandoval-Trujillo A.H."/>
            <person name="Ramirez-Duran N."/>
            <person name="Ventosa A."/>
        </authorList>
    </citation>
    <scope>NUCLEOTIDE SEQUENCE [LARGE SCALE GENOMIC DNA]</scope>
    <source>
        <strain evidence="15 16">LRS4.154</strain>
    </source>
</reference>
<dbReference type="Pfam" id="PF08659">
    <property type="entry name" value="KR"/>
    <property type="match status" value="3"/>
</dbReference>
<dbReference type="SMART" id="SM00822">
    <property type="entry name" value="PKS_KR"/>
    <property type="match status" value="3"/>
</dbReference>
<gene>
    <name evidence="15" type="ORF">B1813_22545</name>
</gene>
<feature type="domain" description="Ketosynthase family 3 (KS3)" evidence="14">
    <location>
        <begin position="2925"/>
        <end position="3339"/>
    </location>
</feature>
<dbReference type="STRING" id="1962155.B1813_22545"/>
<keyword evidence="2" id="KW-0597">Phosphoprotein</keyword>
<keyword evidence="3" id="KW-0808">Transferase</keyword>
<dbReference type="InterPro" id="IPR050091">
    <property type="entry name" value="PKS_NRPS_Biosynth_Enz"/>
</dbReference>
<dbReference type="Gene3D" id="3.40.47.10">
    <property type="match status" value="3"/>
</dbReference>
<evidence type="ECO:0000256" key="7">
    <source>
        <dbReference type="ARBA" id="ARBA00052442"/>
    </source>
</evidence>
<dbReference type="Gene3D" id="3.40.366.10">
    <property type="entry name" value="Malonyl-Coenzyme A Acyl Carrier Protein, domain 2"/>
    <property type="match status" value="3"/>
</dbReference>
<comment type="subunit">
    <text evidence="10">Homodimer. Erythronolide synthase is composed of EryAI, EryAII and EryAIII multimodular (2 modules) polypeptides each coding for a functional synthase subunit which participates in 2 of the six FAS-like elongation steps required for formation of the polyketide. Module 1, 2, 3, 4, 5, and 6 participating in biosynthesis steps 1, 2, 3, 4, 5, and 6, respectively.</text>
</comment>
<evidence type="ECO:0000313" key="15">
    <source>
        <dbReference type="EMBL" id="OQO89780.1"/>
    </source>
</evidence>
<dbReference type="InterPro" id="IPR036291">
    <property type="entry name" value="NAD(P)-bd_dom_sf"/>
</dbReference>